<feature type="transmembrane region" description="Helical" evidence="5">
    <location>
        <begin position="304"/>
        <end position="326"/>
    </location>
</feature>
<evidence type="ECO:0000256" key="3">
    <source>
        <dbReference type="ARBA" id="ARBA00022989"/>
    </source>
</evidence>
<dbReference type="EMBL" id="LN483070">
    <property type="protein sequence ID" value="CEA07512.1"/>
    <property type="molecule type" value="Genomic_DNA"/>
</dbReference>
<feature type="transmembrane region" description="Helical" evidence="5">
    <location>
        <begin position="83"/>
        <end position="104"/>
    </location>
</feature>
<gene>
    <name evidence="7" type="ORF">BN1051_00827</name>
</gene>
<feature type="transmembrane region" description="Helical" evidence="5">
    <location>
        <begin position="207"/>
        <end position="224"/>
    </location>
</feature>
<feature type="transmembrane region" description="Helical" evidence="5">
    <location>
        <begin position="51"/>
        <end position="71"/>
    </location>
</feature>
<evidence type="ECO:0000256" key="5">
    <source>
        <dbReference type="SAM" id="Phobius"/>
    </source>
</evidence>
<dbReference type="AlphaFoldDB" id="A0A078MQ43"/>
<evidence type="ECO:0000256" key="2">
    <source>
        <dbReference type="ARBA" id="ARBA00022692"/>
    </source>
</evidence>
<sequence>MPFMPIVLAGAMIILMIRRGGILLMTGVLPWFAFLLWVTLAAVNVPSSGSWLAYGYRAGSLAAIGVLLLYVSNARENITAAKVVWSSLIILTTMVVLGFLAMSFPEYRLTTIVGRVMPGALSANDFIREMVFPALAEVQSPHGAPTPFNRPSAPFLYANSWGVMFVVLVPVAFAAVSLARNRFLQVGVATVVAAASVPALATSNRGMFVGLLASLGYVLVRLLLRGHAGRALAGFAAAGLVGAALVWSGALQAVLDRQLYSDSTGGRLRLYQETWRAALDRPLLGYGTPRLEESIGVAMGTQGYFWMLMFCYGFVGLVLFLVFMAGAVARTWKVESTALLWLHSVPIGTLAIMPFYGFDTMQLTVLVLILALLLRESAGAIGGRR</sequence>
<organism evidence="7">
    <name type="scientific">Arthrobacter saudimassiliensis</name>
    <dbReference type="NCBI Taxonomy" id="1461584"/>
    <lineage>
        <taxon>Bacteria</taxon>
        <taxon>Bacillati</taxon>
        <taxon>Actinomycetota</taxon>
        <taxon>Actinomycetes</taxon>
        <taxon>Micrococcales</taxon>
        <taxon>Micrococcaceae</taxon>
        <taxon>Arthrobacter</taxon>
    </lineage>
</organism>
<protein>
    <recommendedName>
        <fullName evidence="6">O-antigen ligase-related domain-containing protein</fullName>
    </recommendedName>
</protein>
<comment type="subcellular location">
    <subcellularLocation>
        <location evidence="1">Membrane</location>
        <topology evidence="1">Multi-pass membrane protein</topology>
    </subcellularLocation>
</comment>
<reference evidence="7" key="1">
    <citation type="submission" date="2014-07" db="EMBL/GenBank/DDBJ databases">
        <authorList>
            <person name="Urmite Genomes Urmite Genomes"/>
        </authorList>
    </citation>
    <scope>NUCLEOTIDE SEQUENCE</scope>
    <source>
        <strain evidence="7">11W110_air</strain>
    </source>
</reference>
<dbReference type="Pfam" id="PF04932">
    <property type="entry name" value="Wzy_C"/>
    <property type="match status" value="1"/>
</dbReference>
<feature type="domain" description="O-antigen ligase-related" evidence="6">
    <location>
        <begin position="192"/>
        <end position="320"/>
    </location>
</feature>
<keyword evidence="4 5" id="KW-0472">Membrane</keyword>
<dbReference type="InterPro" id="IPR007016">
    <property type="entry name" value="O-antigen_ligase-rel_domated"/>
</dbReference>
<evidence type="ECO:0000256" key="4">
    <source>
        <dbReference type="ARBA" id="ARBA00023136"/>
    </source>
</evidence>
<accession>A0A078MQ43</accession>
<feature type="transmembrane region" description="Helical" evidence="5">
    <location>
        <begin position="338"/>
        <end position="357"/>
    </location>
</feature>
<evidence type="ECO:0000256" key="1">
    <source>
        <dbReference type="ARBA" id="ARBA00004141"/>
    </source>
</evidence>
<dbReference type="PATRIC" id="fig|1461584.3.peg.818"/>
<evidence type="ECO:0000259" key="6">
    <source>
        <dbReference type="Pfam" id="PF04932"/>
    </source>
</evidence>
<dbReference type="GO" id="GO:0016020">
    <property type="term" value="C:membrane"/>
    <property type="evidence" value="ECO:0007669"/>
    <property type="project" value="UniProtKB-SubCell"/>
</dbReference>
<keyword evidence="2 5" id="KW-0812">Transmembrane</keyword>
<keyword evidence="3 5" id="KW-1133">Transmembrane helix</keyword>
<feature type="transmembrane region" description="Helical" evidence="5">
    <location>
        <begin position="231"/>
        <end position="255"/>
    </location>
</feature>
<feature type="transmembrane region" description="Helical" evidence="5">
    <location>
        <begin position="363"/>
        <end position="383"/>
    </location>
</feature>
<name>A0A078MQ43_9MICC</name>
<feature type="transmembrane region" description="Helical" evidence="5">
    <location>
        <begin position="21"/>
        <end position="45"/>
    </location>
</feature>
<evidence type="ECO:0000313" key="7">
    <source>
        <dbReference type="EMBL" id="CEA07512.1"/>
    </source>
</evidence>
<feature type="transmembrane region" description="Helical" evidence="5">
    <location>
        <begin position="183"/>
        <end position="201"/>
    </location>
</feature>
<feature type="transmembrane region" description="Helical" evidence="5">
    <location>
        <begin position="155"/>
        <end position="176"/>
    </location>
</feature>
<proteinExistence type="predicted"/>